<comment type="similarity">
    <text evidence="3">Belongs to the cytochrome b560 family.</text>
</comment>
<organism evidence="11 12">
    <name type="scientific">Deinococcus navajonensis</name>
    <dbReference type="NCBI Taxonomy" id="309884"/>
    <lineage>
        <taxon>Bacteria</taxon>
        <taxon>Thermotogati</taxon>
        <taxon>Deinococcota</taxon>
        <taxon>Deinococci</taxon>
        <taxon>Deinococcales</taxon>
        <taxon>Deinococcaceae</taxon>
        <taxon>Deinococcus</taxon>
    </lineage>
</organism>
<feature type="transmembrane region" description="Helical" evidence="10">
    <location>
        <begin position="191"/>
        <end position="211"/>
    </location>
</feature>
<evidence type="ECO:0000256" key="10">
    <source>
        <dbReference type="SAM" id="Phobius"/>
    </source>
</evidence>
<evidence type="ECO:0000256" key="5">
    <source>
        <dbReference type="ARBA" id="ARBA00022692"/>
    </source>
</evidence>
<gene>
    <name evidence="11" type="primary">sdhC</name>
    <name evidence="11" type="ORF">ACFOZ9_05210</name>
</gene>
<sequence>MRAGHTCRVALHALRKARPEKRDTRAGQPLSPWQGTWAWRYADPSVGFRAQAAPQPRTLAWVIFFGSLTRWREHSPTRQRATALVGGGRKRHETLQEDFGMYRGREGQWAFLLHRLSGLAILAYLLLHVFSIGSHIFGERFYMTIHETYDLPFFRVGLIFIVAGVVYHSFNGLRIIVMDFTGAGVAYQRQMWYAVMVITVLATVYSAFRLYPRLVGGY</sequence>
<evidence type="ECO:0000256" key="7">
    <source>
        <dbReference type="ARBA" id="ARBA00022989"/>
    </source>
</evidence>
<accession>A0ABV8XLY6</accession>
<keyword evidence="12" id="KW-1185">Reference proteome</keyword>
<evidence type="ECO:0000256" key="9">
    <source>
        <dbReference type="ARBA" id="ARBA00023136"/>
    </source>
</evidence>
<dbReference type="InterPro" id="IPR014314">
    <property type="entry name" value="Succ_DH_cytb556"/>
</dbReference>
<dbReference type="PANTHER" id="PTHR41910:SF1">
    <property type="entry name" value="SUCCINATE DEHYDROGENASE HYDROPHOBIC MEMBRANE ANCHOR SUBUNIT"/>
    <property type="match status" value="1"/>
</dbReference>
<evidence type="ECO:0000256" key="4">
    <source>
        <dbReference type="ARBA" id="ARBA00022617"/>
    </source>
</evidence>
<comment type="caution">
    <text evidence="11">The sequence shown here is derived from an EMBL/GenBank/DDBJ whole genome shotgun (WGS) entry which is preliminary data.</text>
</comment>
<reference evidence="12" key="1">
    <citation type="journal article" date="2019" name="Int. J. Syst. Evol. Microbiol.">
        <title>The Global Catalogue of Microorganisms (GCM) 10K type strain sequencing project: providing services to taxonomists for standard genome sequencing and annotation.</title>
        <authorList>
            <consortium name="The Broad Institute Genomics Platform"/>
            <consortium name="The Broad Institute Genome Sequencing Center for Infectious Disease"/>
            <person name="Wu L."/>
            <person name="Ma J."/>
        </authorList>
    </citation>
    <scope>NUCLEOTIDE SEQUENCE [LARGE SCALE GENOMIC DNA]</scope>
    <source>
        <strain evidence="12">CCUG 56029</strain>
    </source>
</reference>
<keyword evidence="5 10" id="KW-0812">Transmembrane</keyword>
<dbReference type="Proteomes" id="UP001595998">
    <property type="component" value="Unassembled WGS sequence"/>
</dbReference>
<evidence type="ECO:0000256" key="8">
    <source>
        <dbReference type="ARBA" id="ARBA00023004"/>
    </source>
</evidence>
<keyword evidence="4" id="KW-0349">Heme</keyword>
<dbReference type="InterPro" id="IPR000701">
    <property type="entry name" value="SuccDH_FuR_B_TM-su"/>
</dbReference>
<dbReference type="CDD" id="cd03501">
    <property type="entry name" value="SQR_TypeA_SdhC_like"/>
    <property type="match status" value="1"/>
</dbReference>
<dbReference type="PANTHER" id="PTHR41910">
    <property type="entry name" value="SUCCINATE DEHYDROGENASE 2 MEMBRANE SUBUNIT SDHC"/>
    <property type="match status" value="1"/>
</dbReference>
<evidence type="ECO:0000313" key="12">
    <source>
        <dbReference type="Proteomes" id="UP001595998"/>
    </source>
</evidence>
<dbReference type="NCBIfam" id="TIGR02970">
    <property type="entry name" value="succ_dehyd_cytB"/>
    <property type="match status" value="1"/>
</dbReference>
<feature type="transmembrane region" description="Helical" evidence="10">
    <location>
        <begin position="109"/>
        <end position="132"/>
    </location>
</feature>
<feature type="transmembrane region" description="Helical" evidence="10">
    <location>
        <begin position="152"/>
        <end position="170"/>
    </location>
</feature>
<dbReference type="InterPro" id="IPR039023">
    <property type="entry name" value="SdhC_prok"/>
</dbReference>
<dbReference type="InterPro" id="IPR034804">
    <property type="entry name" value="SQR/QFR_C/D"/>
</dbReference>
<protein>
    <submittedName>
        <fullName evidence="11">Succinate dehydrogenase, cytochrome b556 subunit</fullName>
    </submittedName>
</protein>
<keyword evidence="8" id="KW-0408">Iron</keyword>
<keyword evidence="7 10" id="KW-1133">Transmembrane helix</keyword>
<evidence type="ECO:0000256" key="2">
    <source>
        <dbReference type="ARBA" id="ARBA00004370"/>
    </source>
</evidence>
<keyword evidence="9 10" id="KW-0472">Membrane</keyword>
<dbReference type="Gene3D" id="1.20.1300.10">
    <property type="entry name" value="Fumarate reductase/succinate dehydrogenase, transmembrane subunit"/>
    <property type="match status" value="1"/>
</dbReference>
<dbReference type="RefSeq" id="WP_380037156.1">
    <property type="nucleotide sequence ID" value="NZ_JBHSEH010000005.1"/>
</dbReference>
<name>A0ABV8XLY6_9DEIO</name>
<proteinExistence type="inferred from homology"/>
<evidence type="ECO:0000256" key="1">
    <source>
        <dbReference type="ARBA" id="ARBA00001971"/>
    </source>
</evidence>
<comment type="cofactor">
    <cofactor evidence="1">
        <name>heme</name>
        <dbReference type="ChEBI" id="CHEBI:30413"/>
    </cofactor>
</comment>
<comment type="subcellular location">
    <subcellularLocation>
        <location evidence="2">Membrane</location>
    </subcellularLocation>
</comment>
<evidence type="ECO:0000313" key="11">
    <source>
        <dbReference type="EMBL" id="MFC4425602.1"/>
    </source>
</evidence>
<dbReference type="EMBL" id="JBHSEH010000005">
    <property type="protein sequence ID" value="MFC4425602.1"/>
    <property type="molecule type" value="Genomic_DNA"/>
</dbReference>
<evidence type="ECO:0000256" key="3">
    <source>
        <dbReference type="ARBA" id="ARBA00007244"/>
    </source>
</evidence>
<evidence type="ECO:0000256" key="6">
    <source>
        <dbReference type="ARBA" id="ARBA00022723"/>
    </source>
</evidence>
<dbReference type="SUPFAM" id="SSF81343">
    <property type="entry name" value="Fumarate reductase respiratory complex transmembrane subunits"/>
    <property type="match status" value="1"/>
</dbReference>
<keyword evidence="6" id="KW-0479">Metal-binding</keyword>
<dbReference type="Pfam" id="PF01127">
    <property type="entry name" value="Sdh_cyt"/>
    <property type="match status" value="1"/>
</dbReference>